<reference evidence="1" key="1">
    <citation type="submission" date="2021-11" db="EMBL/GenBank/DDBJ databases">
        <title>Vibrio ZSDE26 sp. nov. and Vibrio ZSDZ34 sp. nov., isolated from coastal seawater in Qingdao.</title>
        <authorList>
            <person name="Zhang P."/>
        </authorList>
    </citation>
    <scope>NUCLEOTIDE SEQUENCE</scope>
    <source>
        <strain evidence="1">ZSDZ34</strain>
    </source>
</reference>
<dbReference type="EMBL" id="JAJNNZ010000003">
    <property type="protein sequence ID" value="MCJ2376348.1"/>
    <property type="molecule type" value="Genomic_DNA"/>
</dbReference>
<sequence length="58" mass="6293">MVPLSIPSLCGPNTIALIIRLSAELATHRDELHMPSVYSGVIAGFAHLYGRAVLYSRN</sequence>
<comment type="caution">
    <text evidence="1">The sequence shown here is derived from an EMBL/GenBank/DDBJ whole genome shotgun (WGS) entry which is preliminary data.</text>
</comment>
<dbReference type="Proteomes" id="UP001139488">
    <property type="component" value="Unassembled WGS sequence"/>
</dbReference>
<organism evidence="1 2">
    <name type="scientific">Vibrio gelatinilyticus</name>
    <dbReference type="NCBI Taxonomy" id="2893468"/>
    <lineage>
        <taxon>Bacteria</taxon>
        <taxon>Pseudomonadati</taxon>
        <taxon>Pseudomonadota</taxon>
        <taxon>Gammaproteobacteria</taxon>
        <taxon>Vibrionales</taxon>
        <taxon>Vibrionaceae</taxon>
        <taxon>Vibrio</taxon>
    </lineage>
</organism>
<evidence type="ECO:0000313" key="2">
    <source>
        <dbReference type="Proteomes" id="UP001139488"/>
    </source>
</evidence>
<protein>
    <submittedName>
        <fullName evidence="1">Uncharacterized protein</fullName>
    </submittedName>
</protein>
<dbReference type="RefSeq" id="WP_244355786.1">
    <property type="nucleotide sequence ID" value="NZ_JAJNNZ010000003.1"/>
</dbReference>
<proteinExistence type="predicted"/>
<evidence type="ECO:0000313" key="1">
    <source>
        <dbReference type="EMBL" id="MCJ2376348.1"/>
    </source>
</evidence>
<dbReference type="AlphaFoldDB" id="A0A9X2AY63"/>
<accession>A0A9X2AY63</accession>
<keyword evidence="2" id="KW-1185">Reference proteome</keyword>
<name>A0A9X2AY63_9VIBR</name>
<gene>
    <name evidence="1" type="ORF">LNL84_05810</name>
</gene>